<comment type="caution">
    <text evidence="2">The sequence shown here is derived from an EMBL/GenBank/DDBJ whole genome shotgun (WGS) entry which is preliminary data.</text>
</comment>
<evidence type="ECO:0000256" key="1">
    <source>
        <dbReference type="SAM" id="Phobius"/>
    </source>
</evidence>
<evidence type="ECO:0000313" key="2">
    <source>
        <dbReference type="EMBL" id="GAA5509745.1"/>
    </source>
</evidence>
<evidence type="ECO:0000313" key="3">
    <source>
        <dbReference type="Proteomes" id="UP001416858"/>
    </source>
</evidence>
<keyword evidence="1" id="KW-0812">Transmembrane</keyword>
<gene>
    <name evidence="2" type="ORF">Rcae01_05248</name>
</gene>
<feature type="transmembrane region" description="Helical" evidence="1">
    <location>
        <begin position="12"/>
        <end position="31"/>
    </location>
</feature>
<organism evidence="2 3">
    <name type="scientific">Novipirellula caenicola</name>
    <dbReference type="NCBI Taxonomy" id="1536901"/>
    <lineage>
        <taxon>Bacteria</taxon>
        <taxon>Pseudomonadati</taxon>
        <taxon>Planctomycetota</taxon>
        <taxon>Planctomycetia</taxon>
        <taxon>Pirellulales</taxon>
        <taxon>Pirellulaceae</taxon>
        <taxon>Novipirellula</taxon>
    </lineage>
</organism>
<dbReference type="RefSeq" id="WP_345687072.1">
    <property type="nucleotide sequence ID" value="NZ_BAABRO010000016.1"/>
</dbReference>
<dbReference type="EMBL" id="BAABRO010000016">
    <property type="protein sequence ID" value="GAA5509745.1"/>
    <property type="molecule type" value="Genomic_DNA"/>
</dbReference>
<accession>A0ABP9VX83</accession>
<keyword evidence="1" id="KW-1133">Transmembrane helix</keyword>
<sequence>MKQRIIQVELATVAATTIGLFVVLLVGYLSWPIARGVSGIGIGTGVAAMVAWGMHARVTSPPSIIASGIAAMVACFFAIASAEVLPAGSVQWMVQGGIYGACFGIPVALILGPLGLFKQPSRNDSLQRGR</sequence>
<proteinExistence type="predicted"/>
<keyword evidence="1" id="KW-0472">Membrane</keyword>
<feature type="transmembrane region" description="Helical" evidence="1">
    <location>
        <begin position="97"/>
        <end position="117"/>
    </location>
</feature>
<feature type="transmembrane region" description="Helical" evidence="1">
    <location>
        <begin position="37"/>
        <end position="56"/>
    </location>
</feature>
<feature type="transmembrane region" description="Helical" evidence="1">
    <location>
        <begin position="63"/>
        <end position="85"/>
    </location>
</feature>
<reference evidence="2 3" key="1">
    <citation type="submission" date="2024-02" db="EMBL/GenBank/DDBJ databases">
        <title>Rhodopirellula caenicola NBRC 110016.</title>
        <authorList>
            <person name="Ichikawa N."/>
            <person name="Katano-Makiyama Y."/>
            <person name="Hidaka K."/>
        </authorList>
    </citation>
    <scope>NUCLEOTIDE SEQUENCE [LARGE SCALE GENOMIC DNA]</scope>
    <source>
        <strain evidence="2 3">NBRC 110016</strain>
    </source>
</reference>
<dbReference type="Proteomes" id="UP001416858">
    <property type="component" value="Unassembled WGS sequence"/>
</dbReference>
<name>A0ABP9VX83_9BACT</name>
<keyword evidence="3" id="KW-1185">Reference proteome</keyword>
<protein>
    <submittedName>
        <fullName evidence="2">Uncharacterized protein</fullName>
    </submittedName>
</protein>